<dbReference type="EMBL" id="JABFCZ010000032">
    <property type="protein sequence ID" value="MBD1549210.1"/>
    <property type="molecule type" value="Genomic_DNA"/>
</dbReference>
<accession>A0A926P369</accession>
<feature type="domain" description="YHYH" evidence="2">
    <location>
        <begin position="92"/>
        <end position="283"/>
    </location>
</feature>
<organism evidence="3 4">
    <name type="scientific">Roseibium aggregatum</name>
    <dbReference type="NCBI Taxonomy" id="187304"/>
    <lineage>
        <taxon>Bacteria</taxon>
        <taxon>Pseudomonadati</taxon>
        <taxon>Pseudomonadota</taxon>
        <taxon>Alphaproteobacteria</taxon>
        <taxon>Hyphomicrobiales</taxon>
        <taxon>Stappiaceae</taxon>
        <taxon>Roseibium</taxon>
    </lineage>
</organism>
<dbReference type="RefSeq" id="WP_190293899.1">
    <property type="nucleotide sequence ID" value="NZ_JABFCZ010000032.1"/>
</dbReference>
<gene>
    <name evidence="3" type="ORF">HK439_23360</name>
</gene>
<protein>
    <submittedName>
        <fullName evidence="3">YHYH protein</fullName>
    </submittedName>
</protein>
<feature type="region of interest" description="Disordered" evidence="1">
    <location>
        <begin position="291"/>
        <end position="349"/>
    </location>
</feature>
<evidence type="ECO:0000313" key="3">
    <source>
        <dbReference type="EMBL" id="MBD1549210.1"/>
    </source>
</evidence>
<evidence type="ECO:0000256" key="1">
    <source>
        <dbReference type="SAM" id="MobiDB-lite"/>
    </source>
</evidence>
<evidence type="ECO:0000313" key="4">
    <source>
        <dbReference type="Proteomes" id="UP000598467"/>
    </source>
</evidence>
<dbReference type="Proteomes" id="UP000598467">
    <property type="component" value="Unassembled WGS sequence"/>
</dbReference>
<comment type="caution">
    <text evidence="3">The sequence shown here is derived from an EMBL/GenBank/DDBJ whole genome shotgun (WGS) entry which is preliminary data.</text>
</comment>
<sequence length="349" mass="37053">MRMTLAVLGTVLATTAQAHEDGHVLAGEQAVEKQSLSDAVWDLILPPAEAAATMTVDGAYRYIHANGYPLKAPGHFPNSGNPDRISKKNYQLRVPVNPQKSGRATPTRHAAFGIAVNGVLMDPATAEFWQNDRRSGWNYEAMGGACRLGLDKYNAHVQPDGTYHYHGIPTGVLASEGGRNIPALLGYAADGFPIYGPYGYSDPKHPSAVKKLKSSYVIKSGIRPSGPGGRYDGKFTQDWTYAKGRGDLDQCNGRFAVTPEYPKGTYQYVLTDTFPFIPRCWMGTPDGSFMKLKGQGGPGGPRGPQAGMPPPRGVAMFGQRPGPGQGPGFGPGRGPRPGGPGGHSPCSGS</sequence>
<name>A0A926P369_9HYPH</name>
<feature type="compositionally biased region" description="Gly residues" evidence="1">
    <location>
        <begin position="321"/>
        <end position="342"/>
    </location>
</feature>
<dbReference type="Pfam" id="PF14240">
    <property type="entry name" value="YHYH"/>
    <property type="match status" value="1"/>
</dbReference>
<proteinExistence type="predicted"/>
<reference evidence="3" key="1">
    <citation type="submission" date="2020-05" db="EMBL/GenBank/DDBJ databases">
        <title>Identification of trans-AT polyketide cluster in two marine bacteria, producers of a novel glutaramide-containing polyketide sesbanimide D and analogs.</title>
        <authorList>
            <person name="Kacar D."/>
            <person name="Rodriguez P."/>
            <person name="Canedo L."/>
            <person name="Gonzalez E."/>
            <person name="Galan B."/>
            <person name="De La Calle F."/>
            <person name="Garcia J.L."/>
        </authorList>
    </citation>
    <scope>NUCLEOTIDE SEQUENCE</scope>
    <source>
        <strain evidence="3">PHM038</strain>
    </source>
</reference>
<evidence type="ECO:0000259" key="2">
    <source>
        <dbReference type="Pfam" id="PF14240"/>
    </source>
</evidence>
<dbReference type="InterPro" id="IPR025924">
    <property type="entry name" value="YHYH_dom"/>
</dbReference>
<dbReference type="AlphaFoldDB" id="A0A926P369"/>